<feature type="signal peptide" evidence="1">
    <location>
        <begin position="1"/>
        <end position="22"/>
    </location>
</feature>
<reference evidence="3" key="3">
    <citation type="journal article" date="2014" name="Nature">
        <title>Elephant shark genome provides unique insights into gnathostome evolution.</title>
        <authorList>
            <consortium name="International Elephant Shark Genome Sequencing Consortium"/>
            <person name="Venkatesh B."/>
            <person name="Lee A.P."/>
            <person name="Ravi V."/>
            <person name="Maurya A.K."/>
            <person name="Lian M.M."/>
            <person name="Swann J.B."/>
            <person name="Ohta Y."/>
            <person name="Flajnik M.F."/>
            <person name="Sutoh Y."/>
            <person name="Kasahara M."/>
            <person name="Hoon S."/>
            <person name="Gangu V."/>
            <person name="Roy S.W."/>
            <person name="Irimia M."/>
            <person name="Korzh V."/>
            <person name="Kondrychyn I."/>
            <person name="Lim Z.W."/>
            <person name="Tay B.H."/>
            <person name="Tohari S."/>
            <person name="Kong K.W."/>
            <person name="Ho S."/>
            <person name="Lorente-Galdos B."/>
            <person name="Quilez J."/>
            <person name="Marques-Bonet T."/>
            <person name="Raney B.J."/>
            <person name="Ingham P.W."/>
            <person name="Tay A."/>
            <person name="Hillier L.W."/>
            <person name="Minx P."/>
            <person name="Boehm T."/>
            <person name="Wilson R.K."/>
            <person name="Brenner S."/>
            <person name="Warren W.C."/>
        </authorList>
    </citation>
    <scope>NUCLEOTIDE SEQUENCE [LARGE SCALE GENOMIC DNA]</scope>
</reference>
<dbReference type="Ensembl" id="ENSCMIT00000004228.1">
    <property type="protein sequence ID" value="ENSCMIP00000004076.1"/>
    <property type="gene ID" value="ENSCMIG00000002451.1"/>
</dbReference>
<evidence type="ECO:0000313" key="3">
    <source>
        <dbReference type="Proteomes" id="UP000314986"/>
    </source>
</evidence>
<protein>
    <submittedName>
        <fullName evidence="2">Uncharacterized protein</fullName>
    </submittedName>
</protein>
<feature type="chain" id="PRO_5021223478" evidence="1">
    <location>
        <begin position="23"/>
        <end position="78"/>
    </location>
</feature>
<sequence>MAQQALSLFIMYLLFSSTFAKAEEDEEGSCGIMDALPYMVIGAGTNFIPSCGCRGDKDGCEVHSESKPQEHVHKQNQT</sequence>
<dbReference type="InParanoid" id="A0A4W3GL30"/>
<organism evidence="2 3">
    <name type="scientific">Callorhinchus milii</name>
    <name type="common">Ghost shark</name>
    <dbReference type="NCBI Taxonomy" id="7868"/>
    <lineage>
        <taxon>Eukaryota</taxon>
        <taxon>Metazoa</taxon>
        <taxon>Chordata</taxon>
        <taxon>Craniata</taxon>
        <taxon>Vertebrata</taxon>
        <taxon>Chondrichthyes</taxon>
        <taxon>Holocephali</taxon>
        <taxon>Chimaeriformes</taxon>
        <taxon>Callorhinchidae</taxon>
        <taxon>Callorhinchus</taxon>
    </lineage>
</organism>
<reference evidence="3" key="1">
    <citation type="journal article" date="2006" name="Science">
        <title>Ancient noncoding elements conserved in the human genome.</title>
        <authorList>
            <person name="Venkatesh B."/>
            <person name="Kirkness E.F."/>
            <person name="Loh Y.H."/>
            <person name="Halpern A.L."/>
            <person name="Lee A.P."/>
            <person name="Johnson J."/>
            <person name="Dandona N."/>
            <person name="Viswanathan L.D."/>
            <person name="Tay A."/>
            <person name="Venter J.C."/>
            <person name="Strausberg R.L."/>
            <person name="Brenner S."/>
        </authorList>
    </citation>
    <scope>NUCLEOTIDE SEQUENCE [LARGE SCALE GENOMIC DNA]</scope>
</reference>
<keyword evidence="3" id="KW-1185">Reference proteome</keyword>
<proteinExistence type="predicted"/>
<reference evidence="2" key="5">
    <citation type="submission" date="2025-09" db="UniProtKB">
        <authorList>
            <consortium name="Ensembl"/>
        </authorList>
    </citation>
    <scope>IDENTIFICATION</scope>
</reference>
<evidence type="ECO:0000313" key="2">
    <source>
        <dbReference type="Ensembl" id="ENSCMIP00000004076.1"/>
    </source>
</evidence>
<reference evidence="2" key="4">
    <citation type="submission" date="2025-08" db="UniProtKB">
        <authorList>
            <consortium name="Ensembl"/>
        </authorList>
    </citation>
    <scope>IDENTIFICATION</scope>
</reference>
<dbReference type="AlphaFoldDB" id="A0A4W3GL30"/>
<reference evidence="3" key="2">
    <citation type="journal article" date="2007" name="PLoS Biol.">
        <title>Survey sequencing and comparative analysis of the elephant shark (Callorhinchus milii) genome.</title>
        <authorList>
            <person name="Venkatesh B."/>
            <person name="Kirkness E.F."/>
            <person name="Loh Y.H."/>
            <person name="Halpern A.L."/>
            <person name="Lee A.P."/>
            <person name="Johnson J."/>
            <person name="Dandona N."/>
            <person name="Viswanathan L.D."/>
            <person name="Tay A."/>
            <person name="Venter J.C."/>
            <person name="Strausberg R.L."/>
            <person name="Brenner S."/>
        </authorList>
    </citation>
    <scope>NUCLEOTIDE SEQUENCE [LARGE SCALE GENOMIC DNA]</scope>
</reference>
<name>A0A4W3GL30_CALMI</name>
<dbReference type="Proteomes" id="UP000314986">
    <property type="component" value="Unassembled WGS sequence"/>
</dbReference>
<accession>A0A4W3GL30</accession>
<keyword evidence="1" id="KW-0732">Signal</keyword>
<evidence type="ECO:0000256" key="1">
    <source>
        <dbReference type="SAM" id="SignalP"/>
    </source>
</evidence>